<dbReference type="SUPFAM" id="SSF46767">
    <property type="entry name" value="Methylated DNA-protein cysteine methyltransferase, C-terminal domain"/>
    <property type="match status" value="1"/>
</dbReference>
<evidence type="ECO:0000256" key="9">
    <source>
        <dbReference type="ARBA" id="ARBA00023204"/>
    </source>
</evidence>
<evidence type="ECO:0000256" key="2">
    <source>
        <dbReference type="ARBA" id="ARBA00003317"/>
    </source>
</evidence>
<comment type="function">
    <text evidence="2">Involved in the cellular defense against the biological effects of O6-methylguanine (O6-MeG) and O4-methylthymine (O4-MeT) in DNA. Repairs the methylated nucleobase in DNA by stoichiometrically transferring the methyl group to a cysteine residue in the enzyme. This is a suicide reaction: the enzyme is irreversibly inactivated.</text>
</comment>
<reference evidence="12" key="1">
    <citation type="journal article" date="2014" name="Int. J. Syst. Evol. Microbiol.">
        <title>Complete genome sequence of Corynebacterium casei LMG S-19264T (=DSM 44701T), isolated from a smear-ripened cheese.</title>
        <authorList>
            <consortium name="US DOE Joint Genome Institute (JGI-PGF)"/>
            <person name="Walter F."/>
            <person name="Albersmeier A."/>
            <person name="Kalinowski J."/>
            <person name="Ruckert C."/>
        </authorList>
    </citation>
    <scope>NUCLEOTIDE SEQUENCE</scope>
    <source>
        <strain evidence="12">JCM 4646</strain>
    </source>
</reference>
<comment type="catalytic activity">
    <reaction evidence="10">
        <text>a 6-O-methyl-2'-deoxyguanosine in DNA + L-cysteinyl-[protein] = S-methyl-L-cysteinyl-[protein] + a 2'-deoxyguanosine in DNA</text>
        <dbReference type="Rhea" id="RHEA:24000"/>
        <dbReference type="Rhea" id="RHEA-COMP:10131"/>
        <dbReference type="Rhea" id="RHEA-COMP:10132"/>
        <dbReference type="Rhea" id="RHEA-COMP:11367"/>
        <dbReference type="Rhea" id="RHEA-COMP:11368"/>
        <dbReference type="ChEBI" id="CHEBI:29950"/>
        <dbReference type="ChEBI" id="CHEBI:82612"/>
        <dbReference type="ChEBI" id="CHEBI:85445"/>
        <dbReference type="ChEBI" id="CHEBI:85448"/>
        <dbReference type="EC" id="2.1.1.63"/>
    </reaction>
</comment>
<comment type="similarity">
    <text evidence="3">Belongs to the MGMT family.</text>
</comment>
<dbReference type="RefSeq" id="WP_190213567.1">
    <property type="nucleotide sequence ID" value="NZ_BNBO01000038.1"/>
</dbReference>
<evidence type="ECO:0000256" key="10">
    <source>
        <dbReference type="ARBA" id="ARBA00049348"/>
    </source>
</evidence>
<evidence type="ECO:0000313" key="12">
    <source>
        <dbReference type="EMBL" id="GHH78574.1"/>
    </source>
</evidence>
<keyword evidence="8" id="KW-0227">DNA damage</keyword>
<dbReference type="Proteomes" id="UP000617734">
    <property type="component" value="Unassembled WGS sequence"/>
</dbReference>
<evidence type="ECO:0000256" key="4">
    <source>
        <dbReference type="ARBA" id="ARBA00011918"/>
    </source>
</evidence>
<dbReference type="GeneID" id="95355815"/>
<feature type="domain" description="Methylated-DNA-[protein]-cysteine S-methyltransferase DNA binding" evidence="11">
    <location>
        <begin position="87"/>
        <end position="168"/>
    </location>
</feature>
<comment type="caution">
    <text evidence="12">The sequence shown here is derived from an EMBL/GenBank/DDBJ whole genome shotgun (WGS) entry which is preliminary data.</text>
</comment>
<evidence type="ECO:0000256" key="3">
    <source>
        <dbReference type="ARBA" id="ARBA00008711"/>
    </source>
</evidence>
<keyword evidence="13" id="KW-1185">Reference proteome</keyword>
<dbReference type="AlphaFoldDB" id="A0A919G6D2"/>
<keyword evidence="7" id="KW-0808">Transferase</keyword>
<keyword evidence="9" id="KW-0234">DNA repair</keyword>
<dbReference type="NCBIfam" id="TIGR00589">
    <property type="entry name" value="ogt"/>
    <property type="match status" value="1"/>
</dbReference>
<dbReference type="InterPro" id="IPR001497">
    <property type="entry name" value="MethylDNA_cys_MeTrfase_AS"/>
</dbReference>
<evidence type="ECO:0000256" key="8">
    <source>
        <dbReference type="ARBA" id="ARBA00022763"/>
    </source>
</evidence>
<dbReference type="EC" id="2.1.1.63" evidence="4"/>
<sequence length="187" mass="19497">MSTTWITVGTPLPSGPMRIAVTPAGVVTSDYLPGDTGASVPACTDPAKIDAVTGRITEYLAGRRRAPDLPIDWSRAGGAHRVVLRTLLTEVPYGRTITYGELAALSGVFEGITEPGLAARTVGQMMAANPVPLLVPCHRVVAADGIGGFGGGRVGIEVKRWLLTLEGVLEPTLDWNGPDWAEAAGRG</sequence>
<dbReference type="InterPro" id="IPR036217">
    <property type="entry name" value="MethylDNA_cys_MeTrfase_DNAb"/>
</dbReference>
<proteinExistence type="inferred from homology"/>
<dbReference type="CDD" id="cd06445">
    <property type="entry name" value="ATase"/>
    <property type="match status" value="1"/>
</dbReference>
<dbReference type="GO" id="GO:0032259">
    <property type="term" value="P:methylation"/>
    <property type="evidence" value="ECO:0007669"/>
    <property type="project" value="UniProtKB-KW"/>
</dbReference>
<dbReference type="InterPro" id="IPR036388">
    <property type="entry name" value="WH-like_DNA-bd_sf"/>
</dbReference>
<dbReference type="EMBL" id="BNBO01000038">
    <property type="protein sequence ID" value="GHH78574.1"/>
    <property type="molecule type" value="Genomic_DNA"/>
</dbReference>
<name>A0A919G6D2_9ACTN</name>
<comment type="catalytic activity">
    <reaction evidence="1">
        <text>a 4-O-methyl-thymidine in DNA + L-cysteinyl-[protein] = a thymidine in DNA + S-methyl-L-cysteinyl-[protein]</text>
        <dbReference type="Rhea" id="RHEA:53428"/>
        <dbReference type="Rhea" id="RHEA-COMP:10131"/>
        <dbReference type="Rhea" id="RHEA-COMP:10132"/>
        <dbReference type="Rhea" id="RHEA-COMP:13555"/>
        <dbReference type="Rhea" id="RHEA-COMP:13556"/>
        <dbReference type="ChEBI" id="CHEBI:29950"/>
        <dbReference type="ChEBI" id="CHEBI:82612"/>
        <dbReference type="ChEBI" id="CHEBI:137386"/>
        <dbReference type="ChEBI" id="CHEBI:137387"/>
        <dbReference type="EC" id="2.1.1.63"/>
    </reaction>
</comment>
<evidence type="ECO:0000256" key="7">
    <source>
        <dbReference type="ARBA" id="ARBA00022679"/>
    </source>
</evidence>
<keyword evidence="6 12" id="KW-0489">Methyltransferase</keyword>
<dbReference type="InterPro" id="IPR014048">
    <property type="entry name" value="MethylDNA_cys_MeTrfase_DNA-bd"/>
</dbReference>
<evidence type="ECO:0000256" key="6">
    <source>
        <dbReference type="ARBA" id="ARBA00022603"/>
    </source>
</evidence>
<accession>A0A919G6D2</accession>
<protein>
    <recommendedName>
        <fullName evidence="5">Methylated-DNA--protein-cysteine methyltransferase</fullName>
        <ecNumber evidence="4">2.1.1.63</ecNumber>
    </recommendedName>
</protein>
<dbReference type="Gene3D" id="1.10.10.10">
    <property type="entry name" value="Winged helix-like DNA-binding domain superfamily/Winged helix DNA-binding domain"/>
    <property type="match status" value="1"/>
</dbReference>
<organism evidence="12 13">
    <name type="scientific">Kitasatospora indigofera</name>
    <dbReference type="NCBI Taxonomy" id="67307"/>
    <lineage>
        <taxon>Bacteria</taxon>
        <taxon>Bacillati</taxon>
        <taxon>Actinomycetota</taxon>
        <taxon>Actinomycetes</taxon>
        <taxon>Kitasatosporales</taxon>
        <taxon>Streptomycetaceae</taxon>
        <taxon>Kitasatospora</taxon>
    </lineage>
</organism>
<dbReference type="PROSITE" id="PS00374">
    <property type="entry name" value="MGMT"/>
    <property type="match status" value="1"/>
</dbReference>
<dbReference type="GO" id="GO:0003908">
    <property type="term" value="F:methylated-DNA-[protein]-cysteine S-methyltransferase activity"/>
    <property type="evidence" value="ECO:0007669"/>
    <property type="project" value="UniProtKB-EC"/>
</dbReference>
<dbReference type="PANTHER" id="PTHR46460:SF1">
    <property type="entry name" value="METHYLATED-DNA--PROTEIN-CYSTEINE METHYLTRANSFERASE"/>
    <property type="match status" value="1"/>
</dbReference>
<dbReference type="Pfam" id="PF01035">
    <property type="entry name" value="DNA_binding_1"/>
    <property type="match status" value="1"/>
</dbReference>
<evidence type="ECO:0000259" key="11">
    <source>
        <dbReference type="Pfam" id="PF01035"/>
    </source>
</evidence>
<evidence type="ECO:0000256" key="1">
    <source>
        <dbReference type="ARBA" id="ARBA00001286"/>
    </source>
</evidence>
<dbReference type="GO" id="GO:0006281">
    <property type="term" value="P:DNA repair"/>
    <property type="evidence" value="ECO:0007669"/>
    <property type="project" value="UniProtKB-KW"/>
</dbReference>
<dbReference type="PANTHER" id="PTHR46460">
    <property type="entry name" value="METHYLATED-DNA--PROTEIN-CYSTEINE METHYLTRANSFERASE"/>
    <property type="match status" value="1"/>
</dbReference>
<reference evidence="12" key="2">
    <citation type="submission" date="2020-09" db="EMBL/GenBank/DDBJ databases">
        <authorList>
            <person name="Sun Q."/>
            <person name="Ohkuma M."/>
        </authorList>
    </citation>
    <scope>NUCLEOTIDE SEQUENCE</scope>
    <source>
        <strain evidence="12">JCM 4646</strain>
    </source>
</reference>
<evidence type="ECO:0000256" key="5">
    <source>
        <dbReference type="ARBA" id="ARBA00015377"/>
    </source>
</evidence>
<evidence type="ECO:0000313" key="13">
    <source>
        <dbReference type="Proteomes" id="UP000617734"/>
    </source>
</evidence>
<gene>
    <name evidence="12" type="ORF">GCM10018781_54540</name>
</gene>